<comment type="caution">
    <text evidence="1">The sequence shown here is derived from an EMBL/GenBank/DDBJ whole genome shotgun (WGS) entry which is preliminary data.</text>
</comment>
<proteinExistence type="predicted"/>
<accession>A0ABY3A166</accession>
<dbReference type="EMBL" id="VICF01000002">
    <property type="protein sequence ID" value="TQC76063.1"/>
    <property type="molecule type" value="Genomic_DNA"/>
</dbReference>
<dbReference type="RefSeq" id="WP_141496047.1">
    <property type="nucleotide sequence ID" value="NZ_CP045216.1"/>
</dbReference>
<reference evidence="1 2" key="1">
    <citation type="submission" date="2019-06" db="EMBL/GenBank/DDBJ databases">
        <title>Pantoea dispersa Assembly.</title>
        <authorList>
            <person name="Wang J."/>
        </authorList>
    </citation>
    <scope>NUCLEOTIDE SEQUENCE [LARGE SCALE GENOMIC DNA]</scope>
    <source>
        <strain evidence="2">bio</strain>
    </source>
</reference>
<gene>
    <name evidence="1" type="ORF">FK492_09300</name>
</gene>
<evidence type="ECO:0000313" key="1">
    <source>
        <dbReference type="EMBL" id="TQC76063.1"/>
    </source>
</evidence>
<protein>
    <submittedName>
        <fullName evidence="1">Uncharacterized protein</fullName>
    </submittedName>
</protein>
<dbReference type="Proteomes" id="UP000319715">
    <property type="component" value="Unassembled WGS sequence"/>
</dbReference>
<organism evidence="1 2">
    <name type="scientific">Pantoea dispersa</name>
    <dbReference type="NCBI Taxonomy" id="59814"/>
    <lineage>
        <taxon>Bacteria</taxon>
        <taxon>Pseudomonadati</taxon>
        <taxon>Pseudomonadota</taxon>
        <taxon>Gammaproteobacteria</taxon>
        <taxon>Enterobacterales</taxon>
        <taxon>Erwiniaceae</taxon>
        <taxon>Pantoea</taxon>
    </lineage>
</organism>
<keyword evidence="2" id="KW-1185">Reference proteome</keyword>
<name>A0ABY3A166_9GAMM</name>
<sequence>MTHPHGMLFVATNVAAENEADFNQWYDHEHVAERVAIDGFLSGTRYQALDAERKYLGLYETRSLETFTSADYYAAFTRQTPWSVKNLERMIKPMRRVCAITQQHGQGSGSHLAVLTLQAGIETATLNAWQQQVATVPGYIASRLLTPDTTLSTPLPQEDRAQRAMQPMLLLSCSCADACQTLAAAASQALNARAEFYALSWQLTKQEMAHGEY</sequence>
<evidence type="ECO:0000313" key="2">
    <source>
        <dbReference type="Proteomes" id="UP000319715"/>
    </source>
</evidence>